<keyword evidence="10" id="KW-1185">Reference proteome</keyword>
<evidence type="ECO:0000256" key="3">
    <source>
        <dbReference type="ARBA" id="ARBA00022969"/>
    </source>
</evidence>
<evidence type="ECO:0000256" key="8">
    <source>
        <dbReference type="SAM" id="MobiDB-lite"/>
    </source>
</evidence>
<dbReference type="GO" id="GO:0048315">
    <property type="term" value="P:conidium formation"/>
    <property type="evidence" value="ECO:0007669"/>
    <property type="project" value="UniProtKB-KW"/>
</dbReference>
<dbReference type="OrthoDB" id="2575228at2759"/>
<keyword evidence="5" id="KW-0010">Activator</keyword>
<evidence type="ECO:0000313" key="9">
    <source>
        <dbReference type="EMBL" id="KAF1829072.1"/>
    </source>
</evidence>
<sequence>MTLLPQHYPTDTIPMRPISDKEMDPVDLERLFEEYLETDLLNHFSDSTADQSSPDDLAHLFELPSSNESELLAEPLPDRDMQNAWHKALEKREQQIPTSSVPDDCTSSFYVTSPTGKDSYSDSELLSFEDLFELERNQLRTISQPSTPRPHTSGRSVKKAVSFHNQLTHRGISKSMKRSPAAPFAKMMQPSYYRSSIPDVWNRKTETPSDSFVRASSHRIMSPPPSIKLIHQENGNGFFAQNHHHAYTNNRSPLDEPDFSNYQLTPTASPAIGTTHSNDNGYEQNVGLAFSSSSASSGALSALQTPPSSLQLPMTTWGPETSPGLDFSFSASSDFSTGTKTAGWWDDEVPTTHYRESSSRCTSQNLGLEGLGISCNSSSFDFGTMGDNAGASASFNTGISQYTPTPTSNSTTMYPTPPRHTQHMVPIGHPISRTPSPSPHPRLHRRRPSHPHQTTTTSSQRRKSSNSNHSPGGGGAGFVNFTPDDSRKILTGVAPSGSSKTKARREKEAADKRRKLSQAAFKAVLDAGGDVDFVKRLEREGVFLEG</sequence>
<feature type="compositionally biased region" description="Polar residues" evidence="8">
    <location>
        <begin position="400"/>
        <end position="414"/>
    </location>
</feature>
<keyword evidence="4" id="KW-0805">Transcription regulation</keyword>
<reference evidence="9" key="1">
    <citation type="submission" date="2020-01" db="EMBL/GenBank/DDBJ databases">
        <authorList>
            <consortium name="DOE Joint Genome Institute"/>
            <person name="Haridas S."/>
            <person name="Albert R."/>
            <person name="Binder M."/>
            <person name="Bloem J."/>
            <person name="Labutti K."/>
            <person name="Salamov A."/>
            <person name="Andreopoulos B."/>
            <person name="Baker S.E."/>
            <person name="Barry K."/>
            <person name="Bills G."/>
            <person name="Bluhm B.H."/>
            <person name="Cannon C."/>
            <person name="Castanera R."/>
            <person name="Culley D.E."/>
            <person name="Daum C."/>
            <person name="Ezra D."/>
            <person name="Gonzalez J.B."/>
            <person name="Henrissat B."/>
            <person name="Kuo A."/>
            <person name="Liang C."/>
            <person name="Lipzen A."/>
            <person name="Lutzoni F."/>
            <person name="Magnuson J."/>
            <person name="Mondo S."/>
            <person name="Nolan M."/>
            <person name="Ohm R."/>
            <person name="Pangilinan J."/>
            <person name="Park H.-J."/>
            <person name="Ramirez L."/>
            <person name="Alfaro M."/>
            <person name="Sun H."/>
            <person name="Tritt A."/>
            <person name="Yoshinaga Y."/>
            <person name="Zwiers L.-H."/>
            <person name="Turgeon B.G."/>
            <person name="Goodwin S.B."/>
            <person name="Spatafora J.W."/>
            <person name="Crous P.W."/>
            <person name="Grigoriev I.V."/>
        </authorList>
    </citation>
    <scope>NUCLEOTIDE SEQUENCE</scope>
    <source>
        <strain evidence="9">P77</strain>
    </source>
</reference>
<evidence type="ECO:0000256" key="2">
    <source>
        <dbReference type="ARBA" id="ARBA00015342"/>
    </source>
</evidence>
<evidence type="ECO:0000256" key="7">
    <source>
        <dbReference type="ARBA" id="ARBA00023321"/>
    </source>
</evidence>
<protein>
    <recommendedName>
        <fullName evidence="2">Developmental regulatory protein wetA</fullName>
    </recommendedName>
</protein>
<evidence type="ECO:0000256" key="1">
    <source>
        <dbReference type="ARBA" id="ARBA00008881"/>
    </source>
</evidence>
<dbReference type="PANTHER" id="PTHR22934:SF25">
    <property type="entry name" value="DEVELOPMENTAL REGULATORY PROTEIN WETA"/>
    <property type="match status" value="1"/>
</dbReference>
<evidence type="ECO:0000256" key="6">
    <source>
        <dbReference type="ARBA" id="ARBA00023163"/>
    </source>
</evidence>
<feature type="region of interest" description="Disordered" evidence="8">
    <location>
        <begin position="1"/>
        <end position="20"/>
    </location>
</feature>
<dbReference type="Proteomes" id="UP000800040">
    <property type="component" value="Unassembled WGS sequence"/>
</dbReference>
<comment type="similarity">
    <text evidence="1">Belongs to the wetA family.</text>
</comment>
<accession>A0A6A5K457</accession>
<keyword evidence="7" id="KW-0183">Conidiation</keyword>
<dbReference type="InterPro" id="IPR040112">
    <property type="entry name" value="WetA"/>
</dbReference>
<dbReference type="PANTHER" id="PTHR22934">
    <property type="entry name" value="PROTEIN ESC1/WETA-RELATED"/>
    <property type="match status" value="1"/>
</dbReference>
<dbReference type="AlphaFoldDB" id="A0A6A5K457"/>
<evidence type="ECO:0000256" key="4">
    <source>
        <dbReference type="ARBA" id="ARBA00023015"/>
    </source>
</evidence>
<keyword evidence="3" id="KW-0749">Sporulation</keyword>
<gene>
    <name evidence="9" type="ORF">BDW02DRAFT_184873</name>
</gene>
<dbReference type="GO" id="GO:0030435">
    <property type="term" value="P:sporulation resulting in formation of a cellular spore"/>
    <property type="evidence" value="ECO:0007669"/>
    <property type="project" value="UniProtKB-KW"/>
</dbReference>
<evidence type="ECO:0000313" key="10">
    <source>
        <dbReference type="Proteomes" id="UP000800040"/>
    </source>
</evidence>
<feature type="compositionally biased region" description="Basic residues" evidence="8">
    <location>
        <begin position="441"/>
        <end position="450"/>
    </location>
</feature>
<dbReference type="EMBL" id="ML975469">
    <property type="protein sequence ID" value="KAF1829072.1"/>
    <property type="molecule type" value="Genomic_DNA"/>
</dbReference>
<feature type="region of interest" description="Disordered" evidence="8">
    <location>
        <begin position="400"/>
        <end position="514"/>
    </location>
</feature>
<name>A0A6A5K457_9PLEO</name>
<organism evidence="9 10">
    <name type="scientific">Decorospora gaudefroyi</name>
    <dbReference type="NCBI Taxonomy" id="184978"/>
    <lineage>
        <taxon>Eukaryota</taxon>
        <taxon>Fungi</taxon>
        <taxon>Dikarya</taxon>
        <taxon>Ascomycota</taxon>
        <taxon>Pezizomycotina</taxon>
        <taxon>Dothideomycetes</taxon>
        <taxon>Pleosporomycetidae</taxon>
        <taxon>Pleosporales</taxon>
        <taxon>Pleosporineae</taxon>
        <taxon>Pleosporaceae</taxon>
        <taxon>Decorospora</taxon>
    </lineage>
</organism>
<keyword evidence="6" id="KW-0804">Transcription</keyword>
<feature type="compositionally biased region" description="Low complexity" evidence="8">
    <location>
        <begin position="451"/>
        <end position="470"/>
    </location>
</feature>
<proteinExistence type="inferred from homology"/>
<evidence type="ECO:0000256" key="5">
    <source>
        <dbReference type="ARBA" id="ARBA00023159"/>
    </source>
</evidence>